<dbReference type="Proteomes" id="UP000650467">
    <property type="component" value="Unassembled WGS sequence"/>
</dbReference>
<feature type="coiled-coil region" evidence="1">
    <location>
        <begin position="1551"/>
        <end position="1647"/>
    </location>
</feature>
<feature type="compositionally biased region" description="Low complexity" evidence="2">
    <location>
        <begin position="877"/>
        <end position="890"/>
    </location>
</feature>
<dbReference type="GO" id="GO:0005200">
    <property type="term" value="F:structural constituent of cytoskeleton"/>
    <property type="evidence" value="ECO:0007669"/>
    <property type="project" value="TreeGrafter"/>
</dbReference>
<proteinExistence type="predicted"/>
<evidence type="ECO:0000313" key="3">
    <source>
        <dbReference type="EMBL" id="KAG2436403.1"/>
    </source>
</evidence>
<dbReference type="EMBL" id="JAEHOC010000013">
    <property type="protein sequence ID" value="KAG2436403.1"/>
    <property type="molecule type" value="Genomic_DNA"/>
</dbReference>
<evidence type="ECO:0000313" key="4">
    <source>
        <dbReference type="Proteomes" id="UP000650467"/>
    </source>
</evidence>
<feature type="coiled-coil region" evidence="1">
    <location>
        <begin position="1012"/>
        <end position="1347"/>
    </location>
</feature>
<feature type="compositionally biased region" description="Low complexity" evidence="2">
    <location>
        <begin position="1994"/>
        <end position="2008"/>
    </location>
</feature>
<dbReference type="OrthoDB" id="568511at2759"/>
<feature type="compositionally biased region" description="Polar residues" evidence="2">
    <location>
        <begin position="97"/>
        <end position="113"/>
    </location>
</feature>
<dbReference type="PANTHER" id="PTHR47357:SF1">
    <property type="entry name" value="SPINDLE POLE BODY COMPONENT 110"/>
    <property type="match status" value="1"/>
</dbReference>
<keyword evidence="4" id="KW-1185">Reference proteome</keyword>
<keyword evidence="1" id="KW-0175">Coiled coil</keyword>
<feature type="coiled-coil region" evidence="1">
    <location>
        <begin position="2248"/>
        <end position="2528"/>
    </location>
</feature>
<feature type="region of interest" description="Disordered" evidence="2">
    <location>
        <begin position="1"/>
        <end position="28"/>
    </location>
</feature>
<feature type="coiled-coil region" evidence="1">
    <location>
        <begin position="525"/>
        <end position="611"/>
    </location>
</feature>
<feature type="region of interest" description="Disordered" evidence="2">
    <location>
        <begin position="785"/>
        <end position="809"/>
    </location>
</feature>
<gene>
    <name evidence="3" type="ORF">HXX76_006707</name>
</gene>
<feature type="region of interest" description="Disordered" evidence="2">
    <location>
        <begin position="866"/>
        <end position="901"/>
    </location>
</feature>
<feature type="coiled-coil region" evidence="1">
    <location>
        <begin position="1398"/>
        <end position="1432"/>
    </location>
</feature>
<dbReference type="PANTHER" id="PTHR47357">
    <property type="entry name" value="COP1-INTERACTIVE PROTEIN 1"/>
    <property type="match status" value="1"/>
</dbReference>
<name>A0A835T051_CHLIN</name>
<sequence length="2625" mass="280075">MAADSPNPLPSGAGGAGSDSSASIDSTLLEMELERARASLRVATAGAPGRLSAEGSLGRLFGGASAIFGGQPAPGPGPRPGLAASREPSFAGLGPVPSTSKLASQPPGQHVSSRADTFQAGLGAIGEVSALLNTSLAGPVPATGAHGAAAAGRTGAVGSVGISGFVHSMQHAHAAFSVERAALEARCRAAEEALSAAERRHAATLEPLQSRVTTLESSMAAERQLCGQLQQQLQVELQRLRTATEAETAARAAEAAAREMLAASGQSLEMERRRADEAAAKAAVAARDFTSRIAGLEEERSGLAKQLKQEKEHASALHKQLREAQRQEQALLEKLGTSEGARQQQEMRLEAAAEQVSAMRSELQLLNAKLAARDKQLLQHVKDMEETQLAALRTELAAAQSRTQASEAAYSQLRGALAAVHSALGPQALAAAFGYSEQLLSGLSAGAAEYGSLADRLMAARVVAEEDGKAVVTRVKELVAMTRNLYMTAERREVALSTEMDSAMAALRQTNTDAEARLASCNTALRATAQRVEELTNHLQESRGRCGELDTAVQAARLALDVELRSGEGLRATVSELQAEVSRLRARVADAEGAERELSSSRDQVAQLQALTAALQAQVEQLGGLAERSGQAVETKDERIRELRTALAAAMDGASKAESQGNALLREKQEVADALEAERRRSADLESVVKASEQELERVRTEADNVEGVFAQLSQQVVEAARLAAAQAREMQQGGIGSDNNRDAAVHTSPMLLYATTEHLERASEDAASQLTALEAYLATRGYKSPGWQQRPGTASSRSGPWYDSAGRQGTHGQVAAEALVLADEIHEAPKLCVQALLACVRQVKTQQALTHQQLITAQQHLRSLLPEGSGMHTPTASGRSAGRALSAPSKSGASGQQPHNDAAQALPVHELAVAVAASADAARQVVTEATEATMKAEKQCESLASRLKKLEKELAQTQQTAAEAAQLKEKLASAEAELQHVKAAAQAEFGRVQNEVSKAFQVAEQVRGEIMAEADNRVRAVERAAAETTSRAESQAAAAIAALEARLREAEAARSDALSRADARIAAAEQATAAQSASTASLMASLQEEVNKARSLLDTAEADLRALRAERAAGLQHVTRLDEQLRRAAEEAARWRKSAAPRIRDRMVMLAKLRVLRRKRADLVERLAAERQRGAQLGAAAEARRLKLQQGAAQLRQLQIDNVHLSSRLQEAESRAARADALLPRMEDRRIALEQDRKAQAEKVAKLSGQLAEATKAAEAARKAEAAARKELDRVLREQLEPQQRRSATMLEELERAAAALQESQANATRLLQQGESLRAEVEELQHMLEQERDQAQEQLLAAARDVTERDALIADMRRQLAVAQAAAAAAAALLPAVQSGQLGDATAVQAHLIGQVGQLQAANVELEARRAAVEAELEVLRVRIGRAEAAGVARPATAITAHSMHTVYPAPQSGQAQVLALDSLGVRSLAGIGFHDAAAGRDDGTASIAGSYTRNDAAGNDVIAAKDQRIHELRAALASVMADRTVAQKEAATAREEAVRATTASAEAAARAAAEAETQSTRIRELQAEVEQAAANVNALQAALQEREQRHTAALEDLQLQLRRAIEVAEAQRAEELTAAHAEAAAQAEAREAWWRKELEGLEAREREAASQAEAHLRSEMGAADARSRADAEARETRWREEEARWKEDARAAEDRWREDMAALDLRSREALDAAERAAKQQLEDVRAQAQQQITALEQRLRAEASASDKRVRDAERAAAEAVARADERTRQAERAREQLSQMQTLHASAEEAVKQLTAQLRELQAGGSSAAQMAVAEAAALSATVDTLRREATLAKDTIDAHEQEVKRLRAQHETAAALGRTLTSQLQGLSEDLASARTRIGVLQTELAAQQAELDTLRQTNETLKASLAAAEDRHLDSEAQLVEAEQSLSRQQGLVRQVQSENERLHEQYKELQQQLQKLTQERRSALIASAAAAATTPLTAREGAASPATGSPTRSRAATAAATPGTAGWLGAASAARTPAASIAVSARGRQVAAALLAAAGSPGAESLGRAAAAVAGDLERQLLEATVGEMQTKLDALQADLFAAEARASQAEHNAQLLRMDLQAAETRVRAADGKVADLQAQLQAAAAGTAEDVGALRQHVLDLELQLEAQRDREQATQEAVARASARCEELQQQAVAAERRVEELAHACEDRDLEVGVLRAQLASASADRLVEGLQGQSQQASHVQSALELQARQQAILVDSLQAELQAILSRAEAADKALTDTRTAVDTLRAEAADAARQRDKAVAEANAAVETLARLRADSSKFAGRLSALEAELLETQAARDRAAAQIRAAEAQAEEERTEVRSLRRQLQALAEASQNSRSEGGAAVLQRVADLESALAAARQQARDAEDAVLEAAAAQVRASALETRTRELEVALTDAETRLAAALEAETRAAGSLVAQHEAARQEAQELQLQLRAAADKLALSQQQVQDRDVRLEGYAGQVASMSKQTEVLEAQLREVRQHLRAAMQERDEYRKQATASSLELEYSEGARTARHNDDTSSVDGGAPQLVGMLTENRDLLDKITTMHNKLKLARAKIAQLEHAVRSCDAERQLLHRQGPASSPAAQYTILGLW</sequence>
<feature type="region of interest" description="Disordered" evidence="2">
    <location>
        <begin position="1984"/>
        <end position="2008"/>
    </location>
</feature>
<dbReference type="Gene3D" id="1.10.287.1490">
    <property type="match status" value="2"/>
</dbReference>
<feature type="coiled-coil region" evidence="1">
    <location>
        <begin position="934"/>
        <end position="985"/>
    </location>
</feature>
<feature type="coiled-coil region" evidence="1">
    <location>
        <begin position="1711"/>
        <end position="1974"/>
    </location>
</feature>
<feature type="compositionally biased region" description="Basic and acidic residues" evidence="2">
    <location>
        <begin position="1668"/>
        <end position="1684"/>
    </location>
</feature>
<protein>
    <submittedName>
        <fullName evidence="3">Uncharacterized protein</fullName>
    </submittedName>
</protein>
<feature type="compositionally biased region" description="Polar residues" evidence="2">
    <location>
        <begin position="787"/>
        <end position="799"/>
    </location>
</feature>
<dbReference type="GO" id="GO:0005856">
    <property type="term" value="C:cytoskeleton"/>
    <property type="evidence" value="ECO:0007669"/>
    <property type="project" value="TreeGrafter"/>
</dbReference>
<accession>A0A835T051</accession>
<comment type="caution">
    <text evidence="3">The sequence shown here is derived from an EMBL/GenBank/DDBJ whole genome shotgun (WGS) entry which is preliminary data.</text>
</comment>
<feature type="region of interest" description="Disordered" evidence="2">
    <location>
        <begin position="68"/>
        <end position="113"/>
    </location>
</feature>
<feature type="coiled-coil region" evidence="1">
    <location>
        <begin position="2162"/>
        <end position="2196"/>
    </location>
</feature>
<evidence type="ECO:0000256" key="1">
    <source>
        <dbReference type="SAM" id="Coils"/>
    </source>
</evidence>
<feature type="coiled-coil region" evidence="1">
    <location>
        <begin position="293"/>
        <end position="409"/>
    </location>
</feature>
<feature type="coiled-coil region" evidence="1">
    <location>
        <begin position="2575"/>
        <end position="2602"/>
    </location>
</feature>
<feature type="coiled-coil region" evidence="1">
    <location>
        <begin position="2067"/>
        <end position="2129"/>
    </location>
</feature>
<evidence type="ECO:0000256" key="2">
    <source>
        <dbReference type="SAM" id="MobiDB-lite"/>
    </source>
</evidence>
<organism evidence="3 4">
    <name type="scientific">Chlamydomonas incerta</name>
    <dbReference type="NCBI Taxonomy" id="51695"/>
    <lineage>
        <taxon>Eukaryota</taxon>
        <taxon>Viridiplantae</taxon>
        <taxon>Chlorophyta</taxon>
        <taxon>core chlorophytes</taxon>
        <taxon>Chlorophyceae</taxon>
        <taxon>CS clade</taxon>
        <taxon>Chlamydomonadales</taxon>
        <taxon>Chlamydomonadaceae</taxon>
        <taxon>Chlamydomonas</taxon>
    </lineage>
</organism>
<feature type="coiled-coil region" evidence="1">
    <location>
        <begin position="675"/>
        <end position="716"/>
    </location>
</feature>
<feature type="region of interest" description="Disordered" evidence="2">
    <location>
        <begin position="1659"/>
        <end position="1684"/>
    </location>
</feature>
<reference evidence="3" key="1">
    <citation type="journal article" date="2020" name="bioRxiv">
        <title>Comparative genomics of Chlamydomonas.</title>
        <authorList>
            <person name="Craig R.J."/>
            <person name="Hasan A.R."/>
            <person name="Ness R.W."/>
            <person name="Keightley P.D."/>
        </authorList>
    </citation>
    <scope>NUCLEOTIDE SEQUENCE</scope>
    <source>
        <strain evidence="3">SAG 7.73</strain>
    </source>
</reference>